<feature type="transmembrane region" description="Helical" evidence="7">
    <location>
        <begin position="211"/>
        <end position="230"/>
    </location>
</feature>
<dbReference type="GO" id="GO:0046872">
    <property type="term" value="F:metal ion binding"/>
    <property type="evidence" value="ECO:0007669"/>
    <property type="project" value="UniProtKB-KW"/>
</dbReference>
<dbReference type="InterPro" id="IPR008901">
    <property type="entry name" value="ACER"/>
</dbReference>
<keyword evidence="3" id="KW-0378">Hydrolase</keyword>
<gene>
    <name evidence="8" type="ORF">ESZ36_20310</name>
</gene>
<evidence type="ECO:0000256" key="7">
    <source>
        <dbReference type="SAM" id="Phobius"/>
    </source>
</evidence>
<dbReference type="GO" id="GO:0016811">
    <property type="term" value="F:hydrolase activity, acting on carbon-nitrogen (but not peptide) bonds, in linear amides"/>
    <property type="evidence" value="ECO:0007669"/>
    <property type="project" value="InterPro"/>
</dbReference>
<evidence type="ECO:0000256" key="3">
    <source>
        <dbReference type="ARBA" id="ARBA00022801"/>
    </source>
</evidence>
<keyword evidence="6" id="KW-0862">Zinc</keyword>
<feature type="transmembrane region" description="Helical" evidence="7">
    <location>
        <begin position="152"/>
        <end position="169"/>
    </location>
</feature>
<sequence>MKDKEKNCVTMGYNRKGIIGIFIILLCITIGVLVQEPVAQSLKYHDFSDNRTFVSIPNFFNVVSNLPFIIVGCMGLYSLFISNKITKLDELKVGYCLLFLGLLLIGFGSGYYHLWPSNQTLVWDRLPMTLAFMALIAIIIAEYLSIKLGKRLLYPLLIVGGASVLYWYYTESIGAGDLRFYILVQFLPLIAIPLILLFMKPAFSYGNRYWWLLWTYIFAKVFEHFDTFIFEVLTALSGHTLKHLLAAFGMLLLLNGYKKRKKMEVNDR</sequence>
<keyword evidence="6" id="KW-0479">Metal-binding</keyword>
<dbReference type="OrthoDB" id="6088058at2"/>
<dbReference type="Pfam" id="PF05875">
    <property type="entry name" value="Ceramidase"/>
    <property type="match status" value="1"/>
</dbReference>
<protein>
    <submittedName>
        <fullName evidence="8">Alkaline phytoceramidase</fullName>
    </submittedName>
</protein>
<dbReference type="RefSeq" id="WP_146791261.1">
    <property type="nucleotide sequence ID" value="NZ_VOLT01000014.1"/>
</dbReference>
<feature type="transmembrane region" description="Helical" evidence="7">
    <location>
        <begin position="126"/>
        <end position="145"/>
    </location>
</feature>
<keyword evidence="4 7" id="KW-1133">Transmembrane helix</keyword>
<keyword evidence="2 7" id="KW-0812">Transmembrane</keyword>
<evidence type="ECO:0000256" key="2">
    <source>
        <dbReference type="ARBA" id="ARBA00022692"/>
    </source>
</evidence>
<feature type="binding site" evidence="6">
    <location>
        <position position="113"/>
    </location>
    <ligand>
        <name>Zn(2+)</name>
        <dbReference type="ChEBI" id="CHEBI:29105"/>
        <note>catalytic</note>
    </ligand>
</feature>
<dbReference type="GO" id="GO:0006672">
    <property type="term" value="P:ceramide metabolic process"/>
    <property type="evidence" value="ECO:0007669"/>
    <property type="project" value="InterPro"/>
</dbReference>
<dbReference type="PANTHER" id="PTHR34368:SF1">
    <property type="entry name" value="OS01G0962200 PROTEIN"/>
    <property type="match status" value="1"/>
</dbReference>
<organism evidence="8 9">
    <name type="scientific">Colwellia demingiae</name>
    <dbReference type="NCBI Taxonomy" id="89401"/>
    <lineage>
        <taxon>Bacteria</taxon>
        <taxon>Pseudomonadati</taxon>
        <taxon>Pseudomonadota</taxon>
        <taxon>Gammaproteobacteria</taxon>
        <taxon>Alteromonadales</taxon>
        <taxon>Colwelliaceae</taxon>
        <taxon>Colwellia</taxon>
    </lineage>
</organism>
<keyword evidence="5 7" id="KW-0472">Membrane</keyword>
<dbReference type="Proteomes" id="UP000321822">
    <property type="component" value="Unassembled WGS sequence"/>
</dbReference>
<keyword evidence="9" id="KW-1185">Reference proteome</keyword>
<dbReference type="PANTHER" id="PTHR34368">
    <property type="entry name" value="OS01G0962200 PROTEIN"/>
    <property type="match status" value="1"/>
</dbReference>
<dbReference type="GO" id="GO:0016020">
    <property type="term" value="C:membrane"/>
    <property type="evidence" value="ECO:0007669"/>
    <property type="project" value="UniProtKB-SubCell"/>
</dbReference>
<reference evidence="8 9" key="1">
    <citation type="submission" date="2019-07" db="EMBL/GenBank/DDBJ databases">
        <title>Genomes of sea-ice associated Colwellia species.</title>
        <authorList>
            <person name="Bowman J.P."/>
        </authorList>
    </citation>
    <scope>NUCLEOTIDE SEQUENCE [LARGE SCALE GENOMIC DNA]</scope>
    <source>
        <strain evidence="8 9">ACAM 459</strain>
    </source>
</reference>
<feature type="transmembrane region" description="Helical" evidence="7">
    <location>
        <begin position="21"/>
        <end position="39"/>
    </location>
</feature>
<dbReference type="AlphaFoldDB" id="A0A5C6Q6L5"/>
<comment type="subcellular location">
    <subcellularLocation>
        <location evidence="1">Membrane</location>
        <topology evidence="1">Multi-pass membrane protein</topology>
    </subcellularLocation>
</comment>
<proteinExistence type="predicted"/>
<feature type="transmembrane region" description="Helical" evidence="7">
    <location>
        <begin position="93"/>
        <end position="114"/>
    </location>
</feature>
<feature type="transmembrane region" description="Helical" evidence="7">
    <location>
        <begin position="181"/>
        <end position="199"/>
    </location>
</feature>
<evidence type="ECO:0000256" key="1">
    <source>
        <dbReference type="ARBA" id="ARBA00004141"/>
    </source>
</evidence>
<feature type="transmembrane region" description="Helical" evidence="7">
    <location>
        <begin position="59"/>
        <end position="81"/>
    </location>
</feature>
<evidence type="ECO:0000313" key="8">
    <source>
        <dbReference type="EMBL" id="TWX64320.1"/>
    </source>
</evidence>
<evidence type="ECO:0000256" key="4">
    <source>
        <dbReference type="ARBA" id="ARBA00022989"/>
    </source>
</evidence>
<evidence type="ECO:0000256" key="5">
    <source>
        <dbReference type="ARBA" id="ARBA00023136"/>
    </source>
</evidence>
<name>A0A5C6Q6L5_9GAMM</name>
<comment type="cofactor">
    <cofactor evidence="6">
        <name>Zn(2+)</name>
        <dbReference type="ChEBI" id="CHEBI:29105"/>
    </cofactor>
</comment>
<comment type="caution">
    <text evidence="8">The sequence shown here is derived from an EMBL/GenBank/DDBJ whole genome shotgun (WGS) entry which is preliminary data.</text>
</comment>
<feature type="transmembrane region" description="Helical" evidence="7">
    <location>
        <begin position="236"/>
        <end position="254"/>
    </location>
</feature>
<accession>A0A5C6Q6L5</accession>
<evidence type="ECO:0000313" key="9">
    <source>
        <dbReference type="Proteomes" id="UP000321822"/>
    </source>
</evidence>
<evidence type="ECO:0000256" key="6">
    <source>
        <dbReference type="PIRSR" id="PIRSR608901-2"/>
    </source>
</evidence>
<dbReference type="EMBL" id="VOLT01000014">
    <property type="protein sequence ID" value="TWX64320.1"/>
    <property type="molecule type" value="Genomic_DNA"/>
</dbReference>